<feature type="region of interest" description="Disordered" evidence="2">
    <location>
        <begin position="246"/>
        <end position="309"/>
    </location>
</feature>
<dbReference type="GO" id="GO:0030527">
    <property type="term" value="F:structural constituent of chromatin"/>
    <property type="evidence" value="ECO:0007669"/>
    <property type="project" value="TreeGrafter"/>
</dbReference>
<gene>
    <name evidence="4" type="ORF">PAL_GLEAN10011148</name>
</gene>
<sequence>MVPESCQEAGEAEEEALSSLVDREPVSGHLGPPASTPADLVAPAGLKDTKPSSKGVVFPLKLHLAPESLDPRTLKLLWRQRELEIQALRCAIQEPQSVRRGRILQEVAGLPFERSSHSQKKLLQTQVQKLTLELKEQKEQAQLEKVHLEEQLMQTKQLLQQVEAELQAMEKSCLLQLARSSWIGRMLRSSTGSVEVVTAETLIDPSDLSENDEAPPAQEGFRLEDVDWNSVAHRYPNLFATTKSNLDYKHLEPQPPTKQPVAPAPEERGSEPSVHQAERSLKTVEWRPLPLEGTSSSGGADSDSSSPRLDLKSRMQKVTGHLPWAPGHTSEQTKPQAGSCRRDSQAESEGGPTGSCLKIVAVSRREKSVRIVNESLEETADLGGFALQQLQRDFPVRMYRFPPHTLLAPQHHVTVWGEGPGSTKKQPPSSLGRETVHFQSSRGCVTLLLSPKGEVLSKHQAPHCVTQVSKVFDDNTDLSIDRFLLSEAQSEANAREQRSQPRLPRDGRIREARVGSSGTPALLPRLGTSKPFRPPEVPARPESAETATRELLPAVPDHRPGFADCQARKEHRVPVSKRGSPAARSPAGLLPFPAPAPTSRAPLRPRIHQVCRKTVDRSCPMVALSVQSTAESRFGFRFLSCPPITVDACRRV</sequence>
<dbReference type="InterPro" id="IPR001322">
    <property type="entry name" value="Lamin_tail_dom"/>
</dbReference>
<reference evidence="5" key="1">
    <citation type="journal article" date="2013" name="Science">
        <title>Comparative analysis of bat genomes provides insight into the evolution of flight and immunity.</title>
        <authorList>
            <person name="Zhang G."/>
            <person name="Cowled C."/>
            <person name="Shi Z."/>
            <person name="Huang Z."/>
            <person name="Bishop-Lilly K.A."/>
            <person name="Fang X."/>
            <person name="Wynne J.W."/>
            <person name="Xiong Z."/>
            <person name="Baker M.L."/>
            <person name="Zhao W."/>
            <person name="Tachedjian M."/>
            <person name="Zhu Y."/>
            <person name="Zhou P."/>
            <person name="Jiang X."/>
            <person name="Ng J."/>
            <person name="Yang L."/>
            <person name="Wu L."/>
            <person name="Xiao J."/>
            <person name="Feng Y."/>
            <person name="Chen Y."/>
            <person name="Sun X."/>
            <person name="Zhang Y."/>
            <person name="Marsh G.A."/>
            <person name="Crameri G."/>
            <person name="Broder C.C."/>
            <person name="Frey K.G."/>
            <person name="Wang L.F."/>
            <person name="Wang J."/>
        </authorList>
    </citation>
    <scope>NUCLEOTIDE SEQUENCE [LARGE SCALE GENOMIC DNA]</scope>
</reference>
<dbReference type="Proteomes" id="UP000010552">
    <property type="component" value="Unassembled WGS sequence"/>
</dbReference>
<feature type="compositionally biased region" description="Low complexity" evidence="2">
    <location>
        <begin position="295"/>
        <end position="306"/>
    </location>
</feature>
<organism evidence="4 5">
    <name type="scientific">Pteropus alecto</name>
    <name type="common">Black flying fox</name>
    <dbReference type="NCBI Taxonomy" id="9402"/>
    <lineage>
        <taxon>Eukaryota</taxon>
        <taxon>Metazoa</taxon>
        <taxon>Chordata</taxon>
        <taxon>Craniata</taxon>
        <taxon>Vertebrata</taxon>
        <taxon>Euteleostomi</taxon>
        <taxon>Mammalia</taxon>
        <taxon>Eutheria</taxon>
        <taxon>Laurasiatheria</taxon>
        <taxon>Chiroptera</taxon>
        <taxon>Yinpterochiroptera</taxon>
        <taxon>Pteropodoidea</taxon>
        <taxon>Pteropodidae</taxon>
        <taxon>Pteropodinae</taxon>
        <taxon>Pteropus</taxon>
    </lineage>
</organism>
<protein>
    <recommendedName>
        <fullName evidence="3">LTD domain-containing protein</fullName>
    </recommendedName>
</protein>
<keyword evidence="5" id="KW-1185">Reference proteome</keyword>
<accession>L5KQG2</accession>
<dbReference type="STRING" id="9402.L5KQG2"/>
<dbReference type="Gene3D" id="2.60.40.1260">
    <property type="entry name" value="Lamin Tail domain"/>
    <property type="match status" value="1"/>
</dbReference>
<evidence type="ECO:0000313" key="4">
    <source>
        <dbReference type="EMBL" id="ELK13166.1"/>
    </source>
</evidence>
<evidence type="ECO:0000256" key="2">
    <source>
        <dbReference type="SAM" id="MobiDB-lite"/>
    </source>
</evidence>
<dbReference type="PANTHER" id="PTHR19956:SF5">
    <property type="entry name" value="LAMIN TAIL DOMAIN-CONTAINING PROTEIN 2"/>
    <property type="match status" value="1"/>
</dbReference>
<dbReference type="AlphaFoldDB" id="L5KQG2"/>
<dbReference type="GO" id="GO:0005638">
    <property type="term" value="C:lamin filament"/>
    <property type="evidence" value="ECO:0007669"/>
    <property type="project" value="TreeGrafter"/>
</dbReference>
<feature type="compositionally biased region" description="Basic and acidic residues" evidence="2">
    <location>
        <begin position="265"/>
        <end position="285"/>
    </location>
</feature>
<feature type="region of interest" description="Disordered" evidence="2">
    <location>
        <begin position="490"/>
        <end position="546"/>
    </location>
</feature>
<evidence type="ECO:0000313" key="5">
    <source>
        <dbReference type="Proteomes" id="UP000010552"/>
    </source>
</evidence>
<name>L5KQG2_PTEAL</name>
<feature type="compositionally biased region" description="Basic and acidic residues" evidence="2">
    <location>
        <begin position="493"/>
        <end position="513"/>
    </location>
</feature>
<dbReference type="EMBL" id="KB030625">
    <property type="protein sequence ID" value="ELK13166.1"/>
    <property type="molecule type" value="Genomic_DNA"/>
</dbReference>
<feature type="region of interest" description="Disordered" evidence="2">
    <location>
        <begin position="568"/>
        <end position="601"/>
    </location>
</feature>
<evidence type="ECO:0000259" key="3">
    <source>
        <dbReference type="PROSITE" id="PS51841"/>
    </source>
</evidence>
<dbReference type="SUPFAM" id="SSF74853">
    <property type="entry name" value="Lamin A/C globular tail domain"/>
    <property type="match status" value="1"/>
</dbReference>
<proteinExistence type="predicted"/>
<feature type="domain" description="LTD" evidence="3">
    <location>
        <begin position="341"/>
        <end position="463"/>
    </location>
</feature>
<keyword evidence="1" id="KW-0175">Coiled coil</keyword>
<evidence type="ECO:0000256" key="1">
    <source>
        <dbReference type="SAM" id="Coils"/>
    </source>
</evidence>
<dbReference type="InterPro" id="IPR052877">
    <property type="entry name" value="Lamin_tail_domain"/>
</dbReference>
<dbReference type="PANTHER" id="PTHR19956">
    <property type="entry name" value="LAMIN TAIL DOMAIN-CONTAINING PROTEIN 2"/>
    <property type="match status" value="1"/>
</dbReference>
<feature type="region of interest" description="Disordered" evidence="2">
    <location>
        <begin position="321"/>
        <end position="354"/>
    </location>
</feature>
<dbReference type="FunCoup" id="L5KQG2">
    <property type="interactions" value="61"/>
</dbReference>
<feature type="region of interest" description="Disordered" evidence="2">
    <location>
        <begin position="1"/>
        <end position="47"/>
    </location>
</feature>
<dbReference type="InterPro" id="IPR036415">
    <property type="entry name" value="Lamin_tail_dom_sf"/>
</dbReference>
<dbReference type="PROSITE" id="PS51841">
    <property type="entry name" value="LTD"/>
    <property type="match status" value="1"/>
</dbReference>
<dbReference type="InParanoid" id="L5KQG2"/>
<feature type="coiled-coil region" evidence="1">
    <location>
        <begin position="120"/>
        <end position="172"/>
    </location>
</feature>